<dbReference type="Gene3D" id="3.40.710.10">
    <property type="entry name" value="DD-peptidase/beta-lactamase superfamily"/>
    <property type="match status" value="1"/>
</dbReference>
<dbReference type="Pfam" id="PF00144">
    <property type="entry name" value="Beta-lactamase"/>
    <property type="match status" value="1"/>
</dbReference>
<comment type="caution">
    <text evidence="2">The sequence shown here is derived from an EMBL/GenBank/DDBJ whole genome shotgun (WGS) entry which is preliminary data.</text>
</comment>
<dbReference type="GO" id="GO:0016787">
    <property type="term" value="F:hydrolase activity"/>
    <property type="evidence" value="ECO:0007669"/>
    <property type="project" value="UniProtKB-KW"/>
</dbReference>
<dbReference type="PANTHER" id="PTHR43283:SF7">
    <property type="entry name" value="BETA-LACTAMASE-RELATED DOMAIN-CONTAINING PROTEIN"/>
    <property type="match status" value="1"/>
</dbReference>
<keyword evidence="3" id="KW-1185">Reference proteome</keyword>
<evidence type="ECO:0000313" key="2">
    <source>
        <dbReference type="EMBL" id="MDQ2067034.1"/>
    </source>
</evidence>
<name>A0ABU0VZA2_9RHOB</name>
<protein>
    <submittedName>
        <fullName evidence="2">Serine hydrolase</fullName>
        <ecNumber evidence="2">3.-.-.-</ecNumber>
    </submittedName>
</protein>
<accession>A0ABU0VZA2</accession>
<dbReference type="EMBL" id="JAVDBT010000010">
    <property type="protein sequence ID" value="MDQ2067034.1"/>
    <property type="molecule type" value="Genomic_DNA"/>
</dbReference>
<feature type="domain" description="Beta-lactamase-related" evidence="1">
    <location>
        <begin position="84"/>
        <end position="379"/>
    </location>
</feature>
<dbReference type="EC" id="3.-.-.-" evidence="2"/>
<dbReference type="InterPro" id="IPR012338">
    <property type="entry name" value="Beta-lactam/transpept-like"/>
</dbReference>
<evidence type="ECO:0000313" key="3">
    <source>
        <dbReference type="Proteomes" id="UP001239680"/>
    </source>
</evidence>
<evidence type="ECO:0000259" key="1">
    <source>
        <dbReference type="Pfam" id="PF00144"/>
    </source>
</evidence>
<proteinExistence type="predicted"/>
<keyword evidence="2" id="KW-0378">Hydrolase</keyword>
<dbReference type="InterPro" id="IPR001466">
    <property type="entry name" value="Beta-lactam-related"/>
</dbReference>
<gene>
    <name evidence="2" type="ORF">Q9295_11655</name>
</gene>
<dbReference type="SUPFAM" id="SSF56601">
    <property type="entry name" value="beta-lactamase/transpeptidase-like"/>
    <property type="match status" value="1"/>
</dbReference>
<sequence length="388" mass="42269">MTTEFATRYGFDRADVGLANWRQAPFSHWAFQNVAEVVPTAWRAAAVMKHEEPGADPAILTQSFTVQGQRASLADHLAASATDLFTIMRGGEFLADWSAPYADPARPHLVFSITKSLTALVAGALEAQGLLSPEDPVTRFVPEAAQSAFGNATLRHLLDMTVQLQFDEAYLDPDSPFARYRRAMLWNPGNDGENLRQFLCTIPGQDCAHGGSFRYRSPVSDMLGVVVERAGGARLADLLDRLIWQKIGAQGPLGLTVDAIGTPRAAGGGLLAARDLARVGEMMRQGGMAPGGRVLPEAWVRDTVENGDRGDWERGDFPELLPGGAYRNQWYRAASGWFGAIGIHGQWLAVDPASETVLVKFSSQAEPVDDDQDQRNIALFEAIFQHFS</sequence>
<reference evidence="2 3" key="1">
    <citation type="submission" date="2023-08" db="EMBL/GenBank/DDBJ databases">
        <title>Characterization of two Paracoccaceae strains isolated from Phycosphere and proposal of Xinfangfangia lacusdiani sp. nov.</title>
        <authorList>
            <person name="Deng Y."/>
            <person name="Zhang Y.Q."/>
        </authorList>
    </citation>
    <scope>NUCLEOTIDE SEQUENCE [LARGE SCALE GENOMIC DNA]</scope>
    <source>
        <strain evidence="2 3">CPCC 101601</strain>
    </source>
</reference>
<dbReference type="InterPro" id="IPR050789">
    <property type="entry name" value="Diverse_Enzym_Activities"/>
</dbReference>
<dbReference type="Proteomes" id="UP001239680">
    <property type="component" value="Unassembled WGS sequence"/>
</dbReference>
<dbReference type="RefSeq" id="WP_306680746.1">
    <property type="nucleotide sequence ID" value="NZ_JAVDBT010000010.1"/>
</dbReference>
<organism evidence="2 3">
    <name type="scientific">Pseudogemmobacter lacusdianii</name>
    <dbReference type="NCBI Taxonomy" id="3069608"/>
    <lineage>
        <taxon>Bacteria</taxon>
        <taxon>Pseudomonadati</taxon>
        <taxon>Pseudomonadota</taxon>
        <taxon>Alphaproteobacteria</taxon>
        <taxon>Rhodobacterales</taxon>
        <taxon>Paracoccaceae</taxon>
        <taxon>Pseudogemmobacter</taxon>
    </lineage>
</organism>
<dbReference type="PANTHER" id="PTHR43283">
    <property type="entry name" value="BETA-LACTAMASE-RELATED"/>
    <property type="match status" value="1"/>
</dbReference>